<name>A0AAD9EI93_9PEZI</name>
<evidence type="ECO:0000313" key="1">
    <source>
        <dbReference type="EMBL" id="KAK1849360.1"/>
    </source>
</evidence>
<comment type="caution">
    <text evidence="1">The sequence shown here is derived from an EMBL/GenBank/DDBJ whole genome shotgun (WGS) entry which is preliminary data.</text>
</comment>
<evidence type="ECO:0000313" key="2">
    <source>
        <dbReference type="Proteomes" id="UP001243330"/>
    </source>
</evidence>
<sequence length="252" mass="29740">MCVPVSVFRLKPVVRERHLLSQLLFQIAPIRSDTGKKALELLVELYRKETETSVRPGLDRHHCKHRTSPRNETHAYRCCKKHLAAASGFAEFYFLCNEWFLEDYAWKQHCNDHLTHRDVPLDMHWVRLNGSVLPGMYPECLGDSSLSPLERFRQFIDLQEWETHILNHEDNKQRDVLTCTHPRCKGQKFDSKTSWEYHRQDVHRIFTRKLRKRKRTEGCGSDTAKNGEELEIVVDTSWYFPPTKRPRGGQKA</sequence>
<gene>
    <name evidence="1" type="ORF">CCHR01_08037</name>
</gene>
<protein>
    <submittedName>
        <fullName evidence="1">Uncharacterized protein</fullName>
    </submittedName>
</protein>
<dbReference type="Proteomes" id="UP001243330">
    <property type="component" value="Unassembled WGS sequence"/>
</dbReference>
<keyword evidence="2" id="KW-1185">Reference proteome</keyword>
<reference evidence="1" key="1">
    <citation type="submission" date="2023-01" db="EMBL/GenBank/DDBJ databases">
        <title>Colletotrichum chrysophilum M932 genome sequence.</title>
        <authorList>
            <person name="Baroncelli R."/>
        </authorList>
    </citation>
    <scope>NUCLEOTIDE SEQUENCE</scope>
    <source>
        <strain evidence="1">M932</strain>
    </source>
</reference>
<accession>A0AAD9EI93</accession>
<organism evidence="1 2">
    <name type="scientific">Colletotrichum chrysophilum</name>
    <dbReference type="NCBI Taxonomy" id="1836956"/>
    <lineage>
        <taxon>Eukaryota</taxon>
        <taxon>Fungi</taxon>
        <taxon>Dikarya</taxon>
        <taxon>Ascomycota</taxon>
        <taxon>Pezizomycotina</taxon>
        <taxon>Sordariomycetes</taxon>
        <taxon>Hypocreomycetidae</taxon>
        <taxon>Glomerellales</taxon>
        <taxon>Glomerellaceae</taxon>
        <taxon>Colletotrichum</taxon>
        <taxon>Colletotrichum gloeosporioides species complex</taxon>
    </lineage>
</organism>
<dbReference type="EMBL" id="JAQOWY010000146">
    <property type="protein sequence ID" value="KAK1849360.1"/>
    <property type="molecule type" value="Genomic_DNA"/>
</dbReference>
<proteinExistence type="predicted"/>
<dbReference type="AlphaFoldDB" id="A0AAD9EI93"/>